<dbReference type="EMBL" id="CAJVRL010000037">
    <property type="protein sequence ID" value="CAG8950358.1"/>
    <property type="molecule type" value="Genomic_DNA"/>
</dbReference>
<dbReference type="Proteomes" id="UP000696280">
    <property type="component" value="Unassembled WGS sequence"/>
</dbReference>
<gene>
    <name evidence="1" type="ORF">HYFRA_00006851</name>
</gene>
<name>A0A9N9KNT4_9HELO</name>
<sequence>MYHLDLRTISGPEQIDVIHVIVIALFKARQISILSPEELVLSDTMEEASFQHEPTPEIVSAQEHFGKLQDMKLMPVEERRHIREILFKFHIARHHCFTVGHVTGIAWQYPELFDSDETCTKIHRTLNAQVNDYMRASLDFLKEFVTRVIEKCEEVAGAGFWANCSSAQQREIFGRIYGNNPMYLLTRLHRGESKVVAFTELFVSDSPERVKWRRFFRQKFINMACMVSKTREADQLRCWFSWPESNSLELGSENPFALPAVATVYRNKKARNDEEELDTGDYNASKRRKIVLGT</sequence>
<dbReference type="OrthoDB" id="10313453at2759"/>
<comment type="caution">
    <text evidence="1">The sequence shown here is derived from an EMBL/GenBank/DDBJ whole genome shotgun (WGS) entry which is preliminary data.</text>
</comment>
<reference evidence="1" key="1">
    <citation type="submission" date="2021-07" db="EMBL/GenBank/DDBJ databases">
        <authorList>
            <person name="Durling M."/>
        </authorList>
    </citation>
    <scope>NUCLEOTIDE SEQUENCE</scope>
</reference>
<proteinExistence type="predicted"/>
<protein>
    <submittedName>
        <fullName evidence="1">Uncharacterized protein</fullName>
    </submittedName>
</protein>
<accession>A0A9N9KNT4</accession>
<evidence type="ECO:0000313" key="1">
    <source>
        <dbReference type="EMBL" id="CAG8950358.1"/>
    </source>
</evidence>
<dbReference type="AlphaFoldDB" id="A0A9N9KNT4"/>
<evidence type="ECO:0000313" key="2">
    <source>
        <dbReference type="Proteomes" id="UP000696280"/>
    </source>
</evidence>
<organism evidence="1 2">
    <name type="scientific">Hymenoscyphus fraxineus</name>
    <dbReference type="NCBI Taxonomy" id="746836"/>
    <lineage>
        <taxon>Eukaryota</taxon>
        <taxon>Fungi</taxon>
        <taxon>Dikarya</taxon>
        <taxon>Ascomycota</taxon>
        <taxon>Pezizomycotina</taxon>
        <taxon>Leotiomycetes</taxon>
        <taxon>Helotiales</taxon>
        <taxon>Helotiaceae</taxon>
        <taxon>Hymenoscyphus</taxon>
    </lineage>
</organism>
<keyword evidence="2" id="KW-1185">Reference proteome</keyword>